<keyword evidence="7" id="KW-1185">Reference proteome</keyword>
<dbReference type="CDD" id="cd05301">
    <property type="entry name" value="GDH"/>
    <property type="match status" value="1"/>
</dbReference>
<evidence type="ECO:0000256" key="1">
    <source>
        <dbReference type="ARBA" id="ARBA00005854"/>
    </source>
</evidence>
<name>A0ABS4IT18_9BACL</name>
<feature type="domain" description="D-isomer specific 2-hydroxyacid dehydrogenase catalytic" evidence="4">
    <location>
        <begin position="5"/>
        <end position="318"/>
    </location>
</feature>
<dbReference type="Proteomes" id="UP001519287">
    <property type="component" value="Unassembled WGS sequence"/>
</dbReference>
<gene>
    <name evidence="6" type="ORF">J2Z66_001878</name>
</gene>
<dbReference type="SUPFAM" id="SSF52283">
    <property type="entry name" value="Formate/glycerate dehydrogenase catalytic domain-like"/>
    <property type="match status" value="1"/>
</dbReference>
<accession>A0ABS4IT18</accession>
<feature type="domain" description="D-isomer specific 2-hydroxyacid dehydrogenase NAD-binding" evidence="5">
    <location>
        <begin position="108"/>
        <end position="287"/>
    </location>
</feature>
<evidence type="ECO:0000256" key="2">
    <source>
        <dbReference type="ARBA" id="ARBA00023002"/>
    </source>
</evidence>
<reference evidence="6 7" key="1">
    <citation type="submission" date="2021-03" db="EMBL/GenBank/DDBJ databases">
        <title>Genomic Encyclopedia of Type Strains, Phase IV (KMG-IV): sequencing the most valuable type-strain genomes for metagenomic binning, comparative biology and taxonomic classification.</title>
        <authorList>
            <person name="Goeker M."/>
        </authorList>
    </citation>
    <scope>NUCLEOTIDE SEQUENCE [LARGE SCALE GENOMIC DNA]</scope>
    <source>
        <strain evidence="6 7">DSM 26048</strain>
    </source>
</reference>
<comment type="caution">
    <text evidence="6">The sequence shown here is derived from an EMBL/GenBank/DDBJ whole genome shotgun (WGS) entry which is preliminary data.</text>
</comment>
<organism evidence="6 7">
    <name type="scientific">Paenibacillus eucommiae</name>
    <dbReference type="NCBI Taxonomy" id="1355755"/>
    <lineage>
        <taxon>Bacteria</taxon>
        <taxon>Bacillati</taxon>
        <taxon>Bacillota</taxon>
        <taxon>Bacilli</taxon>
        <taxon>Bacillales</taxon>
        <taxon>Paenibacillaceae</taxon>
        <taxon>Paenibacillus</taxon>
    </lineage>
</organism>
<dbReference type="SUPFAM" id="SSF51735">
    <property type="entry name" value="NAD(P)-binding Rossmann-fold domains"/>
    <property type="match status" value="1"/>
</dbReference>
<dbReference type="InterPro" id="IPR029752">
    <property type="entry name" value="D-isomer_DH_CS1"/>
</dbReference>
<dbReference type="PANTHER" id="PTHR10996:SF283">
    <property type="entry name" value="GLYOXYLATE_HYDROXYPYRUVATE REDUCTASE B"/>
    <property type="match status" value="1"/>
</dbReference>
<dbReference type="PANTHER" id="PTHR10996">
    <property type="entry name" value="2-HYDROXYACID DEHYDROGENASE-RELATED"/>
    <property type="match status" value="1"/>
</dbReference>
<proteinExistence type="inferred from homology"/>
<dbReference type="Pfam" id="PF02826">
    <property type="entry name" value="2-Hacid_dh_C"/>
    <property type="match status" value="1"/>
</dbReference>
<evidence type="ECO:0000313" key="7">
    <source>
        <dbReference type="Proteomes" id="UP001519287"/>
    </source>
</evidence>
<dbReference type="PROSITE" id="PS00065">
    <property type="entry name" value="D_2_HYDROXYACID_DH_1"/>
    <property type="match status" value="1"/>
</dbReference>
<dbReference type="EC" id="1.1.1.215" evidence="6"/>
<protein>
    <submittedName>
        <fullName evidence="6">Gluconate 2-dehydrogenase</fullName>
        <ecNumber evidence="6">1.1.1.215</ecNumber>
    </submittedName>
</protein>
<evidence type="ECO:0000259" key="5">
    <source>
        <dbReference type="Pfam" id="PF02826"/>
    </source>
</evidence>
<dbReference type="Gene3D" id="3.40.50.720">
    <property type="entry name" value="NAD(P)-binding Rossmann-like Domain"/>
    <property type="match status" value="2"/>
</dbReference>
<dbReference type="InterPro" id="IPR006140">
    <property type="entry name" value="D-isomer_DH_NAD-bd"/>
</dbReference>
<dbReference type="InterPro" id="IPR006139">
    <property type="entry name" value="D-isomer_2_OHA_DH_cat_dom"/>
</dbReference>
<dbReference type="InterPro" id="IPR036291">
    <property type="entry name" value="NAD(P)-bd_dom_sf"/>
</dbReference>
<dbReference type="InterPro" id="IPR050223">
    <property type="entry name" value="D-isomer_2-hydroxyacid_DH"/>
</dbReference>
<dbReference type="Pfam" id="PF00389">
    <property type="entry name" value="2-Hacid_dh"/>
    <property type="match status" value="1"/>
</dbReference>
<dbReference type="EMBL" id="JAGGLB010000004">
    <property type="protein sequence ID" value="MBP1990280.1"/>
    <property type="molecule type" value="Genomic_DNA"/>
</dbReference>
<evidence type="ECO:0000259" key="4">
    <source>
        <dbReference type="Pfam" id="PF00389"/>
    </source>
</evidence>
<evidence type="ECO:0000256" key="3">
    <source>
        <dbReference type="RuleBase" id="RU003719"/>
    </source>
</evidence>
<dbReference type="GO" id="GO:0008873">
    <property type="term" value="F:gluconate 2-dehydrogenase activity"/>
    <property type="evidence" value="ECO:0007669"/>
    <property type="project" value="UniProtKB-EC"/>
</dbReference>
<dbReference type="RefSeq" id="WP_209971062.1">
    <property type="nucleotide sequence ID" value="NZ_JAGGLB010000004.1"/>
</dbReference>
<evidence type="ECO:0000313" key="6">
    <source>
        <dbReference type="EMBL" id="MBP1990280.1"/>
    </source>
</evidence>
<keyword evidence="2 3" id="KW-0560">Oxidoreductase</keyword>
<comment type="similarity">
    <text evidence="1 3">Belongs to the D-isomer specific 2-hydroxyacid dehydrogenase family.</text>
</comment>
<sequence length="322" mass="35421">MKPVVFIDRVIPAEVEAYIAEHCDYSRWDRPERMSRELLLEKLANVDGLLTGGAKIDNELLEHAPKLKVVSSMSVGYNHYDTAAMKARGVMGTNSPYVLDETVADLAFALILGTARRTSELAEYVKAGKWQADDNEVLYGVDVHHATLGIIGLGRIGEAIARRGKFGFGMNVLYHNRSRKQAVEDELGVSYRSLDELLSTADFIVLMTPLTPETTRLIGRREFELMKPSATFINVSRGQTVDEEALIEALQNKKIRAAGLDVFNQEPADPGNPLLQLPNVLALPHIGSATAQTRFDMAMLAAKNLVSAVTGHVPPNLVEELK</sequence>